<evidence type="ECO:0000313" key="2">
    <source>
        <dbReference type="Proteomes" id="UP000633418"/>
    </source>
</evidence>
<gene>
    <name evidence="1" type="ORF">HU772_013220</name>
</gene>
<dbReference type="KEGG" id="pxn:HU772_013220"/>
<dbReference type="EMBL" id="CP077095">
    <property type="protein sequence ID" value="QXI36322.1"/>
    <property type="molecule type" value="Genomic_DNA"/>
</dbReference>
<dbReference type="AlphaFoldDB" id="A0A9E6TVC4"/>
<reference evidence="1 2" key="1">
    <citation type="journal article" date="2020" name="Microorganisms">
        <title>Reliable Identification of Environmental Pseudomonas Isolates Using the rpoD Gene.</title>
        <authorList>
            <consortium name="The Broad Institute Genome Sequencing Platform"/>
            <person name="Girard L."/>
            <person name="Lood C."/>
            <person name="Rokni-Zadeh H."/>
            <person name="van Noort V."/>
            <person name="Lavigne R."/>
            <person name="De Mot R."/>
        </authorList>
    </citation>
    <scope>NUCLEOTIDE SEQUENCE [LARGE SCALE GENOMIC DNA]</scope>
    <source>
        <strain evidence="1 2">RW9S1A</strain>
    </source>
</reference>
<reference evidence="1 2" key="2">
    <citation type="journal article" date="2021" name="Microorganisms">
        <title>The Ever-Expanding Pseudomonas Genus: Description of 43 New Species and Partition of the Pseudomonas putida Group.</title>
        <authorList>
            <person name="Girard L."/>
            <person name="Lood C."/>
            <person name="Hofte M."/>
            <person name="Vandamme P."/>
            <person name="Rokni-Zadeh H."/>
            <person name="van Noort V."/>
            <person name="Lavigne R."/>
            <person name="De Mot R."/>
        </authorList>
    </citation>
    <scope>NUCLEOTIDE SEQUENCE [LARGE SCALE GENOMIC DNA]</scope>
    <source>
        <strain evidence="1 2">RW9S1A</strain>
    </source>
</reference>
<organism evidence="1 2">
    <name type="scientific">Pseudomonas xantholysinigenes</name>
    <dbReference type="NCBI Taxonomy" id="2745490"/>
    <lineage>
        <taxon>Bacteria</taxon>
        <taxon>Pseudomonadati</taxon>
        <taxon>Pseudomonadota</taxon>
        <taxon>Gammaproteobacteria</taxon>
        <taxon>Pseudomonadales</taxon>
        <taxon>Pseudomonadaceae</taxon>
        <taxon>Pseudomonas</taxon>
    </lineage>
</organism>
<keyword evidence="2" id="KW-1185">Reference proteome</keyword>
<protein>
    <submittedName>
        <fullName evidence="1">Uncharacterized protein</fullName>
    </submittedName>
</protein>
<name>A0A9E6TVC4_9PSED</name>
<accession>A0A9E6TVC4</accession>
<dbReference type="Proteomes" id="UP000633418">
    <property type="component" value="Chromosome"/>
</dbReference>
<dbReference type="RefSeq" id="WP_217858715.1">
    <property type="nucleotide sequence ID" value="NZ_CP077095.1"/>
</dbReference>
<evidence type="ECO:0000313" key="1">
    <source>
        <dbReference type="EMBL" id="QXI36322.1"/>
    </source>
</evidence>
<sequence length="137" mass="14836">MTDPSEQARISIDSQRVTAKPINRATYISAPLQFTVRRKMAQLPPHILFLLAGSYFSRGGGTVGRSSSLCGTAQANTEISIRENGLELTKARVDEHAYWEAKLNGLTEGTHVLTAVGLYADSPESATFSFSVTYNGP</sequence>
<proteinExistence type="predicted"/>